<organism evidence="12 13">
    <name type="scientific">Ligilactobacillus ubinensis</name>
    <dbReference type="NCBI Taxonomy" id="2876789"/>
    <lineage>
        <taxon>Bacteria</taxon>
        <taxon>Bacillati</taxon>
        <taxon>Bacillota</taxon>
        <taxon>Bacilli</taxon>
        <taxon>Lactobacillales</taxon>
        <taxon>Lactobacillaceae</taxon>
        <taxon>Ligilactobacillus</taxon>
    </lineage>
</organism>
<dbReference type="InterPro" id="IPR005225">
    <property type="entry name" value="Small_GTP-bd"/>
</dbReference>
<reference evidence="12 13" key="1">
    <citation type="journal article" date="2023" name="Int. J. Syst. Evol. Microbiol.">
        <title>Ligilactobacillus ubinensis sp. nov., a novel species isolated from the wild ferment of a durian fruit (Durio zibethinus).</title>
        <authorList>
            <person name="Heng Y.C."/>
            <person name="Menon N."/>
            <person name="Chen B."/>
            <person name="Loo B.Z.L."/>
            <person name="Wong G.W.J."/>
            <person name="Lim A.C.H."/>
            <person name="Silvaraju S."/>
            <person name="Kittelmann S."/>
        </authorList>
    </citation>
    <scope>NUCLEOTIDE SEQUENCE [LARGE SCALE GENOMIC DNA]</scope>
    <source>
        <strain evidence="12 13">WILCCON 0076</strain>
    </source>
</reference>
<dbReference type="InterPro" id="IPR030393">
    <property type="entry name" value="G_ENGB_dom"/>
</dbReference>
<protein>
    <recommendedName>
        <fullName evidence="10">Probable GTP-binding protein EngB</fullName>
    </recommendedName>
</protein>
<comment type="function">
    <text evidence="10">Necessary for normal cell division and for the maintenance of normal septation.</text>
</comment>
<dbReference type="CDD" id="cd01876">
    <property type="entry name" value="YihA_EngB"/>
    <property type="match status" value="1"/>
</dbReference>
<keyword evidence="3 10" id="KW-0132">Cell division</keyword>
<evidence type="ECO:0000256" key="4">
    <source>
        <dbReference type="ARBA" id="ARBA00022723"/>
    </source>
</evidence>
<sequence>MQVHNVELTISAVRPEQYPDKYYPEIALSGRSNVGKSSLINVLINRRKYARTSSQPGKTQTLNFYNIEEQLYFVDVPGYGYAKVSQKEREKWGRMLETYFAQRKELRGVISLVDARHEPSELDKQMIEFLHYYDLPILVVGTKIDKIPRSKRNKAESIIRKTLQLNKNDGLVLFSALDKTGKDSIWNWIEEKANIRDGRK</sequence>
<dbReference type="AlphaFoldDB" id="A0A9X2FK84"/>
<comment type="caution">
    <text evidence="12">The sequence shown here is derived from an EMBL/GenBank/DDBJ whole genome shotgun (WGS) entry which is preliminary data.</text>
</comment>
<keyword evidence="6" id="KW-0460">Magnesium</keyword>
<evidence type="ECO:0000256" key="7">
    <source>
        <dbReference type="ARBA" id="ARBA00023134"/>
    </source>
</evidence>
<evidence type="ECO:0000256" key="1">
    <source>
        <dbReference type="ARBA" id="ARBA00001946"/>
    </source>
</evidence>
<keyword evidence="8 10" id="KW-0717">Septation</keyword>
<keyword evidence="9 10" id="KW-0131">Cell cycle</keyword>
<dbReference type="InterPro" id="IPR027417">
    <property type="entry name" value="P-loop_NTPase"/>
</dbReference>
<keyword evidence="13" id="KW-1185">Reference proteome</keyword>
<accession>A0A9X2FK84</accession>
<evidence type="ECO:0000256" key="2">
    <source>
        <dbReference type="ARBA" id="ARBA00009638"/>
    </source>
</evidence>
<dbReference type="EMBL" id="JAIULA010000008">
    <property type="protein sequence ID" value="MCP0886719.1"/>
    <property type="molecule type" value="Genomic_DNA"/>
</dbReference>
<evidence type="ECO:0000313" key="12">
    <source>
        <dbReference type="EMBL" id="MCP0886719.1"/>
    </source>
</evidence>
<dbReference type="Pfam" id="PF01926">
    <property type="entry name" value="MMR_HSR1"/>
    <property type="match status" value="1"/>
</dbReference>
<comment type="cofactor">
    <cofactor evidence="1">
        <name>Mg(2+)</name>
        <dbReference type="ChEBI" id="CHEBI:18420"/>
    </cofactor>
</comment>
<evidence type="ECO:0000256" key="3">
    <source>
        <dbReference type="ARBA" id="ARBA00022618"/>
    </source>
</evidence>
<dbReference type="RefSeq" id="WP_253360045.1">
    <property type="nucleotide sequence ID" value="NZ_JAIULA010000008.1"/>
</dbReference>
<dbReference type="NCBIfam" id="TIGR03598">
    <property type="entry name" value="GTPase_YsxC"/>
    <property type="match status" value="1"/>
</dbReference>
<dbReference type="FunFam" id="3.40.50.300:FF:000098">
    <property type="entry name" value="Probable GTP-binding protein EngB"/>
    <property type="match status" value="1"/>
</dbReference>
<keyword evidence="4" id="KW-0479">Metal-binding</keyword>
<evidence type="ECO:0000256" key="8">
    <source>
        <dbReference type="ARBA" id="ARBA00023210"/>
    </source>
</evidence>
<evidence type="ECO:0000313" key="13">
    <source>
        <dbReference type="Proteomes" id="UP001139006"/>
    </source>
</evidence>
<dbReference type="PROSITE" id="PS51706">
    <property type="entry name" value="G_ENGB"/>
    <property type="match status" value="1"/>
</dbReference>
<evidence type="ECO:0000256" key="9">
    <source>
        <dbReference type="ARBA" id="ARBA00023306"/>
    </source>
</evidence>
<dbReference type="GO" id="GO:0000917">
    <property type="term" value="P:division septum assembly"/>
    <property type="evidence" value="ECO:0007669"/>
    <property type="project" value="UniProtKB-KW"/>
</dbReference>
<dbReference type="PANTHER" id="PTHR11649:SF13">
    <property type="entry name" value="ENGB-TYPE G DOMAIN-CONTAINING PROTEIN"/>
    <property type="match status" value="1"/>
</dbReference>
<evidence type="ECO:0000259" key="11">
    <source>
        <dbReference type="PROSITE" id="PS51706"/>
    </source>
</evidence>
<dbReference type="InterPro" id="IPR006073">
    <property type="entry name" value="GTP-bd"/>
</dbReference>
<name>A0A9X2FK84_9LACO</name>
<evidence type="ECO:0000256" key="5">
    <source>
        <dbReference type="ARBA" id="ARBA00022741"/>
    </source>
</evidence>
<dbReference type="InterPro" id="IPR019987">
    <property type="entry name" value="GTP-bd_ribosome_bio_YsxC"/>
</dbReference>
<dbReference type="GO" id="GO:0005525">
    <property type="term" value="F:GTP binding"/>
    <property type="evidence" value="ECO:0007669"/>
    <property type="project" value="UniProtKB-UniRule"/>
</dbReference>
<dbReference type="SUPFAM" id="SSF52540">
    <property type="entry name" value="P-loop containing nucleoside triphosphate hydrolases"/>
    <property type="match status" value="1"/>
</dbReference>
<dbReference type="Gene3D" id="3.40.50.300">
    <property type="entry name" value="P-loop containing nucleotide triphosphate hydrolases"/>
    <property type="match status" value="1"/>
</dbReference>
<gene>
    <name evidence="12" type="primary">yihA</name>
    <name evidence="10" type="synonym">engB</name>
    <name evidence="12" type="ORF">LB941_05125</name>
</gene>
<dbReference type="PANTHER" id="PTHR11649">
    <property type="entry name" value="MSS1/TRME-RELATED GTP-BINDING PROTEIN"/>
    <property type="match status" value="1"/>
</dbReference>
<proteinExistence type="inferred from homology"/>
<keyword evidence="5 10" id="KW-0547">Nucleotide-binding</keyword>
<evidence type="ECO:0000256" key="6">
    <source>
        <dbReference type="ARBA" id="ARBA00022842"/>
    </source>
</evidence>
<feature type="domain" description="EngB-type G" evidence="11">
    <location>
        <begin position="22"/>
        <end position="195"/>
    </location>
</feature>
<dbReference type="NCBIfam" id="TIGR00231">
    <property type="entry name" value="small_GTP"/>
    <property type="match status" value="1"/>
</dbReference>
<dbReference type="GO" id="GO:0005829">
    <property type="term" value="C:cytosol"/>
    <property type="evidence" value="ECO:0007669"/>
    <property type="project" value="TreeGrafter"/>
</dbReference>
<comment type="similarity">
    <text evidence="2 10">Belongs to the TRAFAC class TrmE-Era-EngA-EngB-Septin-like GTPase superfamily. EngB GTPase family.</text>
</comment>
<keyword evidence="7 10" id="KW-0342">GTP-binding</keyword>
<evidence type="ECO:0000256" key="10">
    <source>
        <dbReference type="HAMAP-Rule" id="MF_00321"/>
    </source>
</evidence>
<dbReference type="HAMAP" id="MF_00321">
    <property type="entry name" value="GTPase_EngB"/>
    <property type="match status" value="1"/>
</dbReference>
<dbReference type="GO" id="GO:0046872">
    <property type="term" value="F:metal ion binding"/>
    <property type="evidence" value="ECO:0007669"/>
    <property type="project" value="UniProtKB-KW"/>
</dbReference>
<dbReference type="Proteomes" id="UP001139006">
    <property type="component" value="Unassembled WGS sequence"/>
</dbReference>